<sequence>MKKSYLSAIALLSSVSLAPGALADDGWYGAFGAGVGHQELDSDEDSIGVDTYFGEAVIIAPISGNLAFQLDANYSSVSDDDFTGDVWTASGHLIWRGDGYAAGGYVGLIEADEVSSWVAGGEYAAFFGPATFALGAGYGQIDVEEETADLYGVTGEVRYFTYENLRFDGRLGWQQASEGGLDETILTYGVGGEWKPTTGPVSVFASYDRLDLQDFDASVDTYSIGLRVLFGPGDTLMLRDREGTTFRPFGGFESIAGSL</sequence>
<organism evidence="2 3">
    <name type="scientific">Ponticaulis profundi</name>
    <dbReference type="NCBI Taxonomy" id="2665222"/>
    <lineage>
        <taxon>Bacteria</taxon>
        <taxon>Pseudomonadati</taxon>
        <taxon>Pseudomonadota</taxon>
        <taxon>Alphaproteobacteria</taxon>
        <taxon>Hyphomonadales</taxon>
        <taxon>Hyphomonadaceae</taxon>
        <taxon>Ponticaulis</taxon>
    </lineage>
</organism>
<protein>
    <recommendedName>
        <fullName evidence="4">Outer membrane protein beta-barrel domain-containing protein</fullName>
    </recommendedName>
</protein>
<proteinExistence type="predicted"/>
<keyword evidence="3" id="KW-1185">Reference proteome</keyword>
<evidence type="ECO:0000313" key="2">
    <source>
        <dbReference type="EMBL" id="MFC6198895.1"/>
    </source>
</evidence>
<evidence type="ECO:0000313" key="3">
    <source>
        <dbReference type="Proteomes" id="UP001596303"/>
    </source>
</evidence>
<feature type="signal peptide" evidence="1">
    <location>
        <begin position="1"/>
        <end position="23"/>
    </location>
</feature>
<dbReference type="RefSeq" id="WP_377379506.1">
    <property type="nucleotide sequence ID" value="NZ_JBHSSW010000017.1"/>
</dbReference>
<dbReference type="EMBL" id="JBHSSW010000017">
    <property type="protein sequence ID" value="MFC6198895.1"/>
    <property type="molecule type" value="Genomic_DNA"/>
</dbReference>
<reference evidence="3" key="1">
    <citation type="journal article" date="2019" name="Int. J. Syst. Evol. Microbiol.">
        <title>The Global Catalogue of Microorganisms (GCM) 10K type strain sequencing project: providing services to taxonomists for standard genome sequencing and annotation.</title>
        <authorList>
            <consortium name="The Broad Institute Genomics Platform"/>
            <consortium name="The Broad Institute Genome Sequencing Center for Infectious Disease"/>
            <person name="Wu L."/>
            <person name="Ma J."/>
        </authorList>
    </citation>
    <scope>NUCLEOTIDE SEQUENCE [LARGE SCALE GENOMIC DNA]</scope>
    <source>
        <strain evidence="3">CGMCC-1.15741</strain>
    </source>
</reference>
<dbReference type="SUPFAM" id="SSF56935">
    <property type="entry name" value="Porins"/>
    <property type="match status" value="1"/>
</dbReference>
<feature type="chain" id="PRO_5047382756" description="Outer membrane protein beta-barrel domain-containing protein" evidence="1">
    <location>
        <begin position="24"/>
        <end position="259"/>
    </location>
</feature>
<gene>
    <name evidence="2" type="ORF">ACFQDM_12450</name>
</gene>
<evidence type="ECO:0000256" key="1">
    <source>
        <dbReference type="SAM" id="SignalP"/>
    </source>
</evidence>
<accession>A0ABW1SBA7</accession>
<evidence type="ECO:0008006" key="4">
    <source>
        <dbReference type="Google" id="ProtNLM"/>
    </source>
</evidence>
<dbReference type="Proteomes" id="UP001596303">
    <property type="component" value="Unassembled WGS sequence"/>
</dbReference>
<comment type="caution">
    <text evidence="2">The sequence shown here is derived from an EMBL/GenBank/DDBJ whole genome shotgun (WGS) entry which is preliminary data.</text>
</comment>
<name>A0ABW1SBA7_9PROT</name>
<keyword evidence="1" id="KW-0732">Signal</keyword>